<dbReference type="Pfam" id="PF00224">
    <property type="entry name" value="PK"/>
    <property type="match status" value="1"/>
</dbReference>
<sequence>MRNAPLLPTCKTKIVCTIGPASDSLAMLEQMLAAGMTVARLNFSHSDFSYHGQTIRRIRQAAAKVNQSVAIMADLPGPKIRIGTLAAEPVDLIIGERFTLTTAEIVGDGKRVSVTLQELPRVVVPGNILFINDGLIQVQVESIEGEEVHCRVLVGGRLRSRKGINLPGIDLGISAFTEHDRTCMQFALENGVDAISQSFVNDAADIVAVREAATAMGYAPFIIAKIERVSILDKIDEVMEAADGVMVARGDLGVEVPIEEIAILQKTITAKANQFGKPVITATQMLDSMTSNRRPTRAEATDVANAILDGTDCVMLSEESAMGRYPLESVRMLTQIARATEPHRARQAHCKTPEHRIFSEIREVDYIAFSINNILGQTDTVAAILAPTESGLTARRLSRYRLSTWILGVSSNKKTCRELLFSYGVFPIYELNHPADWTDYARDYAIKYRFAGSCIIQTEGPCPQSPHRNHKMEIIDLREIL</sequence>
<evidence type="ECO:0000256" key="2">
    <source>
        <dbReference type="ARBA" id="ARBA00008663"/>
    </source>
</evidence>
<keyword evidence="8" id="KW-0067">ATP-binding</keyword>
<dbReference type="GO" id="GO:0004743">
    <property type="term" value="F:pyruvate kinase activity"/>
    <property type="evidence" value="ECO:0007669"/>
    <property type="project" value="UniProtKB-UniRule"/>
</dbReference>
<keyword evidence="4 13" id="KW-0808">Transferase</keyword>
<name>A0A7T6APG5_9BACT</name>
<dbReference type="GO" id="GO:0016301">
    <property type="term" value="F:kinase activity"/>
    <property type="evidence" value="ECO:0007669"/>
    <property type="project" value="UniProtKB-KW"/>
</dbReference>
<evidence type="ECO:0000259" key="14">
    <source>
        <dbReference type="Pfam" id="PF00224"/>
    </source>
</evidence>
<dbReference type="NCBIfam" id="TIGR01064">
    <property type="entry name" value="pyruv_kin"/>
    <property type="match status" value="1"/>
</dbReference>
<keyword evidence="17" id="KW-1185">Reference proteome</keyword>
<evidence type="ECO:0000256" key="12">
    <source>
        <dbReference type="NCBIfam" id="TIGR01064"/>
    </source>
</evidence>
<feature type="domain" description="Pyruvate kinase barrel" evidence="14">
    <location>
        <begin position="11"/>
        <end position="330"/>
    </location>
</feature>
<keyword evidence="5" id="KW-0479">Metal-binding</keyword>
<dbReference type="GO" id="GO:0005524">
    <property type="term" value="F:ATP binding"/>
    <property type="evidence" value="ECO:0007669"/>
    <property type="project" value="UniProtKB-KW"/>
</dbReference>
<dbReference type="Pfam" id="PF02887">
    <property type="entry name" value="PK_C"/>
    <property type="match status" value="1"/>
</dbReference>
<dbReference type="Gene3D" id="2.40.33.10">
    <property type="entry name" value="PK beta-barrel domain-like"/>
    <property type="match status" value="1"/>
</dbReference>
<evidence type="ECO:0000256" key="3">
    <source>
        <dbReference type="ARBA" id="ARBA00012142"/>
    </source>
</evidence>
<dbReference type="NCBIfam" id="NF004491">
    <property type="entry name" value="PRK05826.1"/>
    <property type="match status" value="1"/>
</dbReference>
<keyword evidence="7 13" id="KW-0418">Kinase</keyword>
<dbReference type="SUPFAM" id="SSF51621">
    <property type="entry name" value="Phosphoenolpyruvate/pyruvate domain"/>
    <property type="match status" value="1"/>
</dbReference>
<dbReference type="KEGG" id="dog:HP555_00955"/>
<dbReference type="RefSeq" id="WP_199263355.1">
    <property type="nucleotide sequence ID" value="NZ_CP054140.1"/>
</dbReference>
<dbReference type="Gene3D" id="3.40.1380.20">
    <property type="entry name" value="Pyruvate kinase, C-terminal domain"/>
    <property type="match status" value="1"/>
</dbReference>
<evidence type="ECO:0000313" key="17">
    <source>
        <dbReference type="Proteomes" id="UP000596092"/>
    </source>
</evidence>
<evidence type="ECO:0000256" key="6">
    <source>
        <dbReference type="ARBA" id="ARBA00022741"/>
    </source>
</evidence>
<dbReference type="InterPro" id="IPR015793">
    <property type="entry name" value="Pyrv_Knase_brl"/>
</dbReference>
<comment type="similarity">
    <text evidence="2 13">Belongs to the pyruvate kinase family.</text>
</comment>
<dbReference type="Proteomes" id="UP000596092">
    <property type="component" value="Chromosome"/>
</dbReference>
<dbReference type="GO" id="GO:0030955">
    <property type="term" value="F:potassium ion binding"/>
    <property type="evidence" value="ECO:0007669"/>
    <property type="project" value="UniProtKB-UniRule"/>
</dbReference>
<dbReference type="InterPro" id="IPR015806">
    <property type="entry name" value="Pyrv_Knase_insert_dom_sf"/>
</dbReference>
<evidence type="ECO:0000259" key="15">
    <source>
        <dbReference type="Pfam" id="PF02887"/>
    </source>
</evidence>
<keyword evidence="11 16" id="KW-0670">Pyruvate</keyword>
<evidence type="ECO:0000256" key="1">
    <source>
        <dbReference type="ARBA" id="ARBA00004997"/>
    </source>
</evidence>
<keyword evidence="9 13" id="KW-0460">Magnesium</keyword>
<dbReference type="Gene3D" id="3.20.20.60">
    <property type="entry name" value="Phosphoenolpyruvate-binding domains"/>
    <property type="match status" value="1"/>
</dbReference>
<accession>A0A7T6APG5</accession>
<dbReference type="PRINTS" id="PR01050">
    <property type="entry name" value="PYRUVTKNASE"/>
</dbReference>
<keyword evidence="6" id="KW-0547">Nucleotide-binding</keyword>
<keyword evidence="10 13" id="KW-0324">Glycolysis</keyword>
<evidence type="ECO:0000256" key="7">
    <source>
        <dbReference type="ARBA" id="ARBA00022777"/>
    </source>
</evidence>
<evidence type="ECO:0000313" key="16">
    <source>
        <dbReference type="EMBL" id="QQG64522.1"/>
    </source>
</evidence>
<dbReference type="SUPFAM" id="SSF52935">
    <property type="entry name" value="PK C-terminal domain-like"/>
    <property type="match status" value="1"/>
</dbReference>
<dbReference type="InterPro" id="IPR040442">
    <property type="entry name" value="Pyrv_kinase-like_dom_sf"/>
</dbReference>
<dbReference type="UniPathway" id="UPA00109">
    <property type="reaction ID" value="UER00188"/>
</dbReference>
<dbReference type="PANTHER" id="PTHR11817">
    <property type="entry name" value="PYRUVATE KINASE"/>
    <property type="match status" value="1"/>
</dbReference>
<feature type="domain" description="Pyruvate kinase C-terminal" evidence="15">
    <location>
        <begin position="380"/>
        <end position="443"/>
    </location>
</feature>
<dbReference type="SUPFAM" id="SSF50800">
    <property type="entry name" value="PK beta-barrel domain-like"/>
    <property type="match status" value="1"/>
</dbReference>
<evidence type="ECO:0000256" key="13">
    <source>
        <dbReference type="RuleBase" id="RU000504"/>
    </source>
</evidence>
<evidence type="ECO:0000256" key="8">
    <source>
        <dbReference type="ARBA" id="ARBA00022840"/>
    </source>
</evidence>
<dbReference type="InterPro" id="IPR001697">
    <property type="entry name" value="Pyr_Knase"/>
</dbReference>
<dbReference type="AlphaFoldDB" id="A0A7T6APG5"/>
<organism evidence="16 17">
    <name type="scientific">Desulfobulbus oligotrophicus</name>
    <dbReference type="NCBI Taxonomy" id="1909699"/>
    <lineage>
        <taxon>Bacteria</taxon>
        <taxon>Pseudomonadati</taxon>
        <taxon>Thermodesulfobacteriota</taxon>
        <taxon>Desulfobulbia</taxon>
        <taxon>Desulfobulbales</taxon>
        <taxon>Desulfobulbaceae</taxon>
        <taxon>Desulfobulbus</taxon>
    </lineage>
</organism>
<dbReference type="InterPro" id="IPR015795">
    <property type="entry name" value="Pyrv_Knase_C"/>
</dbReference>
<gene>
    <name evidence="16" type="primary">pyk</name>
    <name evidence="16" type="ORF">HP555_00955</name>
</gene>
<dbReference type="EC" id="2.7.1.40" evidence="3 12"/>
<dbReference type="FunFam" id="2.40.33.10:FF:000001">
    <property type="entry name" value="Pyruvate kinase"/>
    <property type="match status" value="1"/>
</dbReference>
<protein>
    <recommendedName>
        <fullName evidence="3 12">Pyruvate kinase</fullName>
        <ecNumber evidence="3 12">2.7.1.40</ecNumber>
    </recommendedName>
</protein>
<dbReference type="InterPro" id="IPR011037">
    <property type="entry name" value="Pyrv_Knase-like_insert_dom_sf"/>
</dbReference>
<dbReference type="GO" id="GO:0000287">
    <property type="term" value="F:magnesium ion binding"/>
    <property type="evidence" value="ECO:0007669"/>
    <property type="project" value="UniProtKB-UniRule"/>
</dbReference>
<comment type="pathway">
    <text evidence="1 13">Carbohydrate degradation; glycolysis; pyruvate from D-glyceraldehyde 3-phosphate: step 5/5.</text>
</comment>
<evidence type="ECO:0000256" key="4">
    <source>
        <dbReference type="ARBA" id="ARBA00022679"/>
    </source>
</evidence>
<reference evidence="16 17" key="1">
    <citation type="submission" date="2020-05" db="EMBL/GenBank/DDBJ databases">
        <title>Complete genome of Desulfobulbus oligotrophicus.</title>
        <authorList>
            <person name="Podar M."/>
        </authorList>
    </citation>
    <scope>NUCLEOTIDE SEQUENCE [LARGE SCALE GENOMIC DNA]</scope>
    <source>
        <strain evidence="16 17">Prop6</strain>
    </source>
</reference>
<proteinExistence type="inferred from homology"/>
<dbReference type="NCBIfam" id="NF004978">
    <property type="entry name" value="PRK06354.1"/>
    <property type="match status" value="1"/>
</dbReference>
<dbReference type="InterPro" id="IPR036918">
    <property type="entry name" value="Pyrv_Knase_C_sf"/>
</dbReference>
<dbReference type="InterPro" id="IPR015813">
    <property type="entry name" value="Pyrv/PenolPyrv_kinase-like_dom"/>
</dbReference>
<evidence type="ECO:0000256" key="11">
    <source>
        <dbReference type="ARBA" id="ARBA00023317"/>
    </source>
</evidence>
<evidence type="ECO:0000256" key="9">
    <source>
        <dbReference type="ARBA" id="ARBA00022842"/>
    </source>
</evidence>
<dbReference type="EMBL" id="CP054140">
    <property type="protein sequence ID" value="QQG64522.1"/>
    <property type="molecule type" value="Genomic_DNA"/>
</dbReference>
<evidence type="ECO:0000256" key="10">
    <source>
        <dbReference type="ARBA" id="ARBA00023152"/>
    </source>
</evidence>
<comment type="catalytic activity">
    <reaction evidence="13">
        <text>pyruvate + ATP = phosphoenolpyruvate + ADP + H(+)</text>
        <dbReference type="Rhea" id="RHEA:18157"/>
        <dbReference type="ChEBI" id="CHEBI:15361"/>
        <dbReference type="ChEBI" id="CHEBI:15378"/>
        <dbReference type="ChEBI" id="CHEBI:30616"/>
        <dbReference type="ChEBI" id="CHEBI:58702"/>
        <dbReference type="ChEBI" id="CHEBI:456216"/>
        <dbReference type="EC" id="2.7.1.40"/>
    </reaction>
</comment>
<evidence type="ECO:0000256" key="5">
    <source>
        <dbReference type="ARBA" id="ARBA00022723"/>
    </source>
</evidence>